<reference evidence="1 2" key="1">
    <citation type="journal article" date="2018" name="Syst. Appl. Microbiol.">
        <title>Photobacterium carnosum sp. nov., isolated from spoiled modified atmosphere packaged poultry meat.</title>
        <authorList>
            <person name="Hilgarth M."/>
            <person name="Fuertes S."/>
            <person name="Ehrmann M."/>
            <person name="Vogel R.F."/>
        </authorList>
    </citation>
    <scope>NUCLEOTIDE SEQUENCE [LARGE SCALE GENOMIC DNA]</scope>
    <source>
        <strain evidence="1 2">TMW 2.2021</strain>
    </source>
</reference>
<dbReference type="RefSeq" id="WP_101770359.1">
    <property type="nucleotide sequence ID" value="NZ_BPPU01000002.1"/>
</dbReference>
<dbReference type="Proteomes" id="UP000234420">
    <property type="component" value="Unassembled WGS sequence"/>
</dbReference>
<dbReference type="InterPro" id="IPR014858">
    <property type="entry name" value="BrxB"/>
</dbReference>
<comment type="caution">
    <text evidence="1">The sequence shown here is derived from an EMBL/GenBank/DDBJ whole genome shotgun (WGS) entry which is preliminary data.</text>
</comment>
<dbReference type="EMBL" id="NPIB01000040">
    <property type="protein sequence ID" value="PLC56105.1"/>
    <property type="molecule type" value="Genomic_DNA"/>
</dbReference>
<evidence type="ECO:0000313" key="2">
    <source>
        <dbReference type="Proteomes" id="UP000234420"/>
    </source>
</evidence>
<keyword evidence="2" id="KW-1185">Reference proteome</keyword>
<accession>A0A2N4UM68</accession>
<evidence type="ECO:0000313" key="1">
    <source>
        <dbReference type="EMBL" id="PLC56105.1"/>
    </source>
</evidence>
<name>A0A2N4UM68_9GAMM</name>
<dbReference type="AlphaFoldDB" id="A0A2N4UM68"/>
<organism evidence="1 2">
    <name type="scientific">Photobacterium carnosum</name>
    <dbReference type="NCBI Taxonomy" id="2023717"/>
    <lineage>
        <taxon>Bacteria</taxon>
        <taxon>Pseudomonadati</taxon>
        <taxon>Pseudomonadota</taxon>
        <taxon>Gammaproteobacteria</taxon>
        <taxon>Vibrionales</taxon>
        <taxon>Vibrionaceae</taxon>
        <taxon>Photobacterium</taxon>
    </lineage>
</organism>
<proteinExistence type="predicted"/>
<protein>
    <submittedName>
        <fullName evidence="1">Cytoplasmic protein</fullName>
    </submittedName>
</protein>
<sequence length="201" mass="22937">MNKAQISELQDRLEAIEPKLQSEGFLNNKGLGNEIGFYIFDYSPKAEVLVNEQLDMICQRLEKRGRKFIHLNLFDVLLEMLESRKLLEKAFQLHKVKGDEALLKALKGPLDQKRIAEFLIKKIEPNSQDFVLLSGLGSCWPLLRGHSLLNALHADMGDTPLVLFYPGSYTGLELHPFGIIDSANYYRAFELVPHKKLSIQK</sequence>
<gene>
    <name evidence="1" type="ORF">CIK00_20190</name>
</gene>
<dbReference type="Pfam" id="PF08747">
    <property type="entry name" value="BrxB"/>
    <property type="match status" value="1"/>
</dbReference>